<protein>
    <submittedName>
        <fullName evidence="1">Uncharacterized protein</fullName>
    </submittedName>
</protein>
<dbReference type="STRING" id="1817814.A2V81_01295"/>
<dbReference type="EMBL" id="MEWR01000004">
    <property type="protein sequence ID" value="OGC82568.1"/>
    <property type="molecule type" value="Genomic_DNA"/>
</dbReference>
<organism evidence="1 2">
    <name type="scientific">Candidatus Abawacabacteria bacterium RBG_16_42_10</name>
    <dbReference type="NCBI Taxonomy" id="1817814"/>
    <lineage>
        <taxon>Bacteria</taxon>
        <taxon>Candidatus Abawacaibacteriota</taxon>
    </lineage>
</organism>
<gene>
    <name evidence="1" type="ORF">A2V81_01295</name>
</gene>
<accession>A0A1F4XLT8</accession>
<dbReference type="InterPro" id="IPR014746">
    <property type="entry name" value="Gln_synth/guanido_kin_cat_dom"/>
</dbReference>
<evidence type="ECO:0000313" key="2">
    <source>
        <dbReference type="Proteomes" id="UP000177614"/>
    </source>
</evidence>
<sequence length="320" mass="36434">MPFHLWRGFFNIDFIIMNKLQKFGIGLEAEGFIMNNSGKPISRINGRPASAWVLSQLKERIPHVAGHITLELASVFLEIRSSVHLELQQAVKEVLVIRFTINEILKACDGQLVFTPVSTLPFEFVASTDKPGSRAAELVSLWGKSKEGQENLIASSIASLQVNDSRPFQNCRDEMEYLEKARQVHNLCRVELPKHRQILMTNKQDFRGKTRLENYTSMVERVKRDQFEVRGFRVEEIVVPPKFSDILGMQNWMCAHSNVSSFASTSAKNEHALTCKIKRHPWIVEVRYPDAVDTEDQMVKAVSAVEKILKPTYENEGSCS</sequence>
<name>A0A1F4XLT8_9BACT</name>
<reference evidence="1 2" key="1">
    <citation type="journal article" date="2016" name="Nat. Commun.">
        <title>Thousands of microbial genomes shed light on interconnected biogeochemical processes in an aquifer system.</title>
        <authorList>
            <person name="Anantharaman K."/>
            <person name="Brown C.T."/>
            <person name="Hug L.A."/>
            <person name="Sharon I."/>
            <person name="Castelle C.J."/>
            <person name="Probst A.J."/>
            <person name="Thomas B.C."/>
            <person name="Singh A."/>
            <person name="Wilkins M.J."/>
            <person name="Karaoz U."/>
            <person name="Brodie E.L."/>
            <person name="Williams K.H."/>
            <person name="Hubbard S.S."/>
            <person name="Banfield J.F."/>
        </authorList>
    </citation>
    <scope>NUCLEOTIDE SEQUENCE [LARGE SCALE GENOMIC DNA]</scope>
</reference>
<dbReference type="AlphaFoldDB" id="A0A1F4XLT8"/>
<dbReference type="GO" id="GO:0003824">
    <property type="term" value="F:catalytic activity"/>
    <property type="evidence" value="ECO:0007669"/>
    <property type="project" value="InterPro"/>
</dbReference>
<dbReference type="SUPFAM" id="SSF55931">
    <property type="entry name" value="Glutamine synthetase/guanido kinase"/>
    <property type="match status" value="1"/>
</dbReference>
<dbReference type="Proteomes" id="UP000177614">
    <property type="component" value="Unassembled WGS sequence"/>
</dbReference>
<dbReference type="Gene3D" id="3.30.590.20">
    <property type="match status" value="1"/>
</dbReference>
<proteinExistence type="predicted"/>
<evidence type="ECO:0000313" key="1">
    <source>
        <dbReference type="EMBL" id="OGC82568.1"/>
    </source>
</evidence>
<comment type="caution">
    <text evidence="1">The sequence shown here is derived from an EMBL/GenBank/DDBJ whole genome shotgun (WGS) entry which is preliminary data.</text>
</comment>